<dbReference type="GO" id="GO:0071051">
    <property type="term" value="P:poly(A)-dependent snoRNA 3'-end processing"/>
    <property type="evidence" value="ECO:0007669"/>
    <property type="project" value="TreeGrafter"/>
</dbReference>
<dbReference type="PROSITE" id="PS50967">
    <property type="entry name" value="HRDC"/>
    <property type="match status" value="1"/>
</dbReference>
<dbReference type="SUPFAM" id="SSF53098">
    <property type="entry name" value="Ribonuclease H-like"/>
    <property type="match status" value="1"/>
</dbReference>
<dbReference type="GO" id="GO:0071035">
    <property type="term" value="P:nuclear polyadenylation-dependent rRNA catabolic process"/>
    <property type="evidence" value="ECO:0007669"/>
    <property type="project" value="TreeGrafter"/>
</dbReference>
<dbReference type="GO" id="GO:0005730">
    <property type="term" value="C:nucleolus"/>
    <property type="evidence" value="ECO:0007669"/>
    <property type="project" value="TreeGrafter"/>
</dbReference>
<feature type="region of interest" description="Disordered" evidence="4">
    <location>
        <begin position="639"/>
        <end position="708"/>
    </location>
</feature>
<dbReference type="Gene3D" id="3.30.420.10">
    <property type="entry name" value="Ribonuclease H-like superfamily/Ribonuclease H"/>
    <property type="match status" value="1"/>
</dbReference>
<sequence>MATDEAGGGDKFDIKALCDEVTKNADEAVKAGAALPKLGTDYELYNVDNKFMKVNQNCQKKIFSMLSCVLNANNYLLSGQTRMSDMSELVNANDYFLQKASMAIERHENEKNGESNVIIRCADGQLRKPTEAYGNDGAGKYAHLSSTFKKVDQNMVVTKPQKAFQDAINNSSRPFVPRLPVKHNSLDFHPDVKMEILDSEHPYNREIVELQVLPDTFSKSVQDMKELNRTPLVMVDTEDGLKELVSTLKKTKEFAVDVEHNSYRSFLGLTCLIQISTRSSDYIVDPFPIWRSMHLLNDPFSDPKILKVFHGAEKDIIWLQRDFGIYVVNMVDTFVFMKALKLPKKSYQHLVFSSFGIMLDKKLQKSDWRQRPLDNEHLQYARCDTHFLLPAYDKLCKKLSEMDDFDDLSNSIFEKSKQVCLNVFEQPLFDENGYKSLAVKELNNRQLYVLKHLWEWRDSVGREEDESLEFILPNHMLLHIAEVLPREIQGILACCAPVPVMVKRDIFVIHRFVTAARDLPLEEKEQYESALSFQETVRNKNLVKNRYTKEIARLDSRFDQREYKVEDERPDRAERLSIIFHNQPVGHTETSKTQPLLPFKKVGITVAQKVKHKLEEIRQKFEQWNSPYSKYLLTLEEKRKTKTEEQEEAPTNQFSHHCPAPPRTSQVTEVKSEVVDVDPVAPTASYYRKKKHTKPAMDNYPAKKPKVA</sequence>
<keyword evidence="7" id="KW-1185">Reference proteome</keyword>
<evidence type="ECO:0000313" key="7">
    <source>
        <dbReference type="Proteomes" id="UP000614601"/>
    </source>
</evidence>
<dbReference type="GO" id="GO:0071040">
    <property type="term" value="P:nuclear polyadenylation-dependent antisense transcript catabolic process"/>
    <property type="evidence" value="ECO:0007669"/>
    <property type="project" value="TreeGrafter"/>
</dbReference>
<dbReference type="SMART" id="SM00341">
    <property type="entry name" value="HRDC"/>
    <property type="match status" value="1"/>
</dbReference>
<evidence type="ECO:0000256" key="2">
    <source>
        <dbReference type="ARBA" id="ARBA00023242"/>
    </source>
</evidence>
<dbReference type="GO" id="GO:0000175">
    <property type="term" value="F:3'-5'-RNA exonuclease activity"/>
    <property type="evidence" value="ECO:0007669"/>
    <property type="project" value="InterPro"/>
</dbReference>
<dbReference type="InterPro" id="IPR002562">
    <property type="entry name" value="3'-5'_exonuclease_dom"/>
</dbReference>
<gene>
    <name evidence="6" type="ORF">BOKJ2_LOCUS4092</name>
</gene>
<dbReference type="PANTHER" id="PTHR12124">
    <property type="entry name" value="POLYMYOSITIS/SCLERODERMA AUTOANTIGEN-RELATED"/>
    <property type="match status" value="1"/>
</dbReference>
<dbReference type="InterPro" id="IPR044876">
    <property type="entry name" value="HRDC_dom_sf"/>
</dbReference>
<dbReference type="Proteomes" id="UP000783686">
    <property type="component" value="Unassembled WGS sequence"/>
</dbReference>
<dbReference type="AlphaFoldDB" id="A0A811K853"/>
<reference evidence="6" key="1">
    <citation type="submission" date="2020-09" db="EMBL/GenBank/DDBJ databases">
        <authorList>
            <person name="Kikuchi T."/>
        </authorList>
    </citation>
    <scope>NUCLEOTIDE SEQUENCE</scope>
    <source>
        <strain evidence="6">SH1</strain>
    </source>
</reference>
<dbReference type="PANTHER" id="PTHR12124:SF47">
    <property type="entry name" value="EXOSOME COMPONENT 10"/>
    <property type="match status" value="1"/>
</dbReference>
<dbReference type="SUPFAM" id="SSF47819">
    <property type="entry name" value="HRDC-like"/>
    <property type="match status" value="1"/>
</dbReference>
<dbReference type="GO" id="GO:0071036">
    <property type="term" value="P:nuclear polyadenylation-dependent snoRNA catabolic process"/>
    <property type="evidence" value="ECO:0007669"/>
    <property type="project" value="TreeGrafter"/>
</dbReference>
<protein>
    <recommendedName>
        <fullName evidence="5">HRDC domain-containing protein</fullName>
    </recommendedName>
</protein>
<dbReference type="Proteomes" id="UP000614601">
    <property type="component" value="Unassembled WGS sequence"/>
</dbReference>
<dbReference type="InterPro" id="IPR036397">
    <property type="entry name" value="RNaseH_sf"/>
</dbReference>
<evidence type="ECO:0000256" key="4">
    <source>
        <dbReference type="SAM" id="MobiDB-lite"/>
    </source>
</evidence>
<dbReference type="GO" id="GO:0071039">
    <property type="term" value="P:nuclear polyadenylation-dependent CUT catabolic process"/>
    <property type="evidence" value="ECO:0007669"/>
    <property type="project" value="TreeGrafter"/>
</dbReference>
<comment type="caution">
    <text evidence="6">The sequence shown here is derived from an EMBL/GenBank/DDBJ whole genome shotgun (WGS) entry which is preliminary data.</text>
</comment>
<evidence type="ECO:0000256" key="3">
    <source>
        <dbReference type="ARBA" id="ARBA00043957"/>
    </source>
</evidence>
<evidence type="ECO:0000259" key="5">
    <source>
        <dbReference type="PROSITE" id="PS50967"/>
    </source>
</evidence>
<dbReference type="InterPro" id="IPR002121">
    <property type="entry name" value="HRDC_dom"/>
</dbReference>
<dbReference type="OrthoDB" id="2250022at2759"/>
<dbReference type="Pfam" id="PF01612">
    <property type="entry name" value="DNA_pol_A_exo1"/>
    <property type="match status" value="1"/>
</dbReference>
<organism evidence="6 7">
    <name type="scientific">Bursaphelenchus okinawaensis</name>
    <dbReference type="NCBI Taxonomy" id="465554"/>
    <lineage>
        <taxon>Eukaryota</taxon>
        <taxon>Metazoa</taxon>
        <taxon>Ecdysozoa</taxon>
        <taxon>Nematoda</taxon>
        <taxon>Chromadorea</taxon>
        <taxon>Rhabditida</taxon>
        <taxon>Tylenchina</taxon>
        <taxon>Tylenchomorpha</taxon>
        <taxon>Aphelenchoidea</taxon>
        <taxon>Aphelenchoididae</taxon>
        <taxon>Bursaphelenchus</taxon>
    </lineage>
</organism>
<dbReference type="GO" id="GO:0003727">
    <property type="term" value="F:single-stranded RNA binding"/>
    <property type="evidence" value="ECO:0007669"/>
    <property type="project" value="TreeGrafter"/>
</dbReference>
<feature type="domain" description="HRDC" evidence="5">
    <location>
        <begin position="443"/>
        <end position="523"/>
    </location>
</feature>
<keyword evidence="2" id="KW-0539">Nucleus</keyword>
<dbReference type="InterPro" id="IPR045092">
    <property type="entry name" value="Rrp6-like"/>
</dbReference>
<dbReference type="Pfam" id="PF00570">
    <property type="entry name" value="HRDC"/>
    <property type="match status" value="1"/>
</dbReference>
<dbReference type="FunFam" id="1.10.150.80:FF:000001">
    <property type="entry name" value="Putative exosome component 10"/>
    <property type="match status" value="1"/>
</dbReference>
<dbReference type="GO" id="GO:0071044">
    <property type="term" value="P:histone mRNA catabolic process"/>
    <property type="evidence" value="ECO:0007669"/>
    <property type="project" value="TreeGrafter"/>
</dbReference>
<dbReference type="GO" id="GO:0000467">
    <property type="term" value="P:exonucleolytic trimming to generate mature 3'-end of 5.8S rRNA from tricistronic rRNA transcript (SSU-rRNA, 5.8S rRNA, LSU-rRNA)"/>
    <property type="evidence" value="ECO:0007669"/>
    <property type="project" value="InterPro"/>
</dbReference>
<comment type="subcellular location">
    <subcellularLocation>
        <location evidence="1">Nucleus</location>
    </subcellularLocation>
</comment>
<dbReference type="InterPro" id="IPR012337">
    <property type="entry name" value="RNaseH-like_sf"/>
</dbReference>
<dbReference type="GO" id="GO:0071037">
    <property type="term" value="P:nuclear polyadenylation-dependent snRNA catabolic process"/>
    <property type="evidence" value="ECO:0007669"/>
    <property type="project" value="TreeGrafter"/>
</dbReference>
<dbReference type="GO" id="GO:0071038">
    <property type="term" value="P:TRAMP-dependent tRNA surveillance pathway"/>
    <property type="evidence" value="ECO:0007669"/>
    <property type="project" value="TreeGrafter"/>
</dbReference>
<proteinExistence type="inferred from homology"/>
<accession>A0A811K853</accession>
<evidence type="ECO:0000313" key="6">
    <source>
        <dbReference type="EMBL" id="CAD5212217.1"/>
    </source>
</evidence>
<dbReference type="EMBL" id="CAJFCW020000002">
    <property type="protein sequence ID" value="CAG9095306.1"/>
    <property type="molecule type" value="Genomic_DNA"/>
</dbReference>
<comment type="similarity">
    <text evidence="3">Belongs to the exosome component 10/RRP6 family.</text>
</comment>
<dbReference type="SMART" id="SM00474">
    <property type="entry name" value="35EXOc"/>
    <property type="match status" value="1"/>
</dbReference>
<evidence type="ECO:0000256" key="1">
    <source>
        <dbReference type="ARBA" id="ARBA00004123"/>
    </source>
</evidence>
<dbReference type="GO" id="GO:0000166">
    <property type="term" value="F:nucleotide binding"/>
    <property type="evidence" value="ECO:0007669"/>
    <property type="project" value="InterPro"/>
</dbReference>
<dbReference type="InterPro" id="IPR010997">
    <property type="entry name" value="HRDC-like_sf"/>
</dbReference>
<dbReference type="Gene3D" id="1.10.150.80">
    <property type="entry name" value="HRDC domain"/>
    <property type="match status" value="1"/>
</dbReference>
<dbReference type="EMBL" id="CAJFDH010000002">
    <property type="protein sequence ID" value="CAD5212217.1"/>
    <property type="molecule type" value="Genomic_DNA"/>
</dbReference>
<name>A0A811K853_9BILA</name>
<dbReference type="GO" id="GO:0000176">
    <property type="term" value="C:nuclear exosome (RNase complex)"/>
    <property type="evidence" value="ECO:0007669"/>
    <property type="project" value="TreeGrafter"/>
</dbReference>